<gene>
    <name evidence="1" type="ORF">FOZ63_030227</name>
</gene>
<dbReference type="Proteomes" id="UP000553632">
    <property type="component" value="Unassembled WGS sequence"/>
</dbReference>
<organism evidence="1 2">
    <name type="scientific">Perkinsus olseni</name>
    <name type="common">Perkinsus atlanticus</name>
    <dbReference type="NCBI Taxonomy" id="32597"/>
    <lineage>
        <taxon>Eukaryota</taxon>
        <taxon>Sar</taxon>
        <taxon>Alveolata</taxon>
        <taxon>Perkinsozoa</taxon>
        <taxon>Perkinsea</taxon>
        <taxon>Perkinsida</taxon>
        <taxon>Perkinsidae</taxon>
        <taxon>Perkinsus</taxon>
    </lineage>
</organism>
<comment type="caution">
    <text evidence="1">The sequence shown here is derived from an EMBL/GenBank/DDBJ whole genome shotgun (WGS) entry which is preliminary data.</text>
</comment>
<sequence length="155" mass="16487">MNPLEGPFSSRVCTSVMQYDVPQTSATELGEGGRVSVAVAGCLIAMFSVDNDILTPSFKLKRNVAVKVFQKEVDALYEQIGKTVGPRSPPASGLAQDSSNVSCGGFTLLPHFRTAATAVPYISTATSGGRYFSTCRFSDDRLGEIKAVKVVARCL</sequence>
<reference evidence="1 2" key="1">
    <citation type="submission" date="2020-04" db="EMBL/GenBank/DDBJ databases">
        <title>Perkinsus olseni comparative genomics.</title>
        <authorList>
            <person name="Bogema D.R."/>
        </authorList>
    </citation>
    <scope>NUCLEOTIDE SEQUENCE [LARGE SCALE GENOMIC DNA]</scope>
    <source>
        <strain evidence="1 2">ATCC PRA-207</strain>
    </source>
</reference>
<name>A0A7J6N8I8_PEROL</name>
<dbReference type="EMBL" id="JABANO010041214">
    <property type="protein sequence ID" value="KAF4679820.1"/>
    <property type="molecule type" value="Genomic_DNA"/>
</dbReference>
<accession>A0A7J6N8I8</accession>
<protein>
    <submittedName>
        <fullName evidence="1">Uncharacterized protein</fullName>
    </submittedName>
</protein>
<proteinExistence type="predicted"/>
<dbReference type="AlphaFoldDB" id="A0A7J6N8I8"/>
<keyword evidence="2" id="KW-1185">Reference proteome</keyword>
<evidence type="ECO:0000313" key="1">
    <source>
        <dbReference type="EMBL" id="KAF4679820.1"/>
    </source>
</evidence>
<evidence type="ECO:0000313" key="2">
    <source>
        <dbReference type="Proteomes" id="UP000553632"/>
    </source>
</evidence>